<evidence type="ECO:0000256" key="1">
    <source>
        <dbReference type="SAM" id="MobiDB-lite"/>
    </source>
</evidence>
<proteinExistence type="predicted"/>
<dbReference type="AlphaFoldDB" id="A0A5C6LPV1"/>
<gene>
    <name evidence="3" type="ORF">FEF09_20445</name>
</gene>
<evidence type="ECO:0000313" key="3">
    <source>
        <dbReference type="EMBL" id="TWV98656.1"/>
    </source>
</evidence>
<feature type="compositionally biased region" description="Basic and acidic residues" evidence="1">
    <location>
        <begin position="1"/>
        <end position="23"/>
    </location>
</feature>
<evidence type="ECO:0000259" key="2">
    <source>
        <dbReference type="Pfam" id="PF13699"/>
    </source>
</evidence>
<feature type="domain" description="eCIS core" evidence="2">
    <location>
        <begin position="30"/>
        <end position="70"/>
    </location>
</feature>
<dbReference type="EMBL" id="VOHS01000025">
    <property type="protein sequence ID" value="TWV98656.1"/>
    <property type="molecule type" value="Genomic_DNA"/>
</dbReference>
<reference evidence="3 4" key="1">
    <citation type="submission" date="2019-08" db="EMBL/GenBank/DDBJ databases">
        <title>Whole genome sequencing of chitin degrading bacteria Chitinophaga pinensis YS16.</title>
        <authorList>
            <person name="Singh R.P."/>
            <person name="Manchanda G."/>
            <person name="Maurya I.K."/>
            <person name="Joshi N.K."/>
            <person name="Srivastava A.K."/>
        </authorList>
    </citation>
    <scope>NUCLEOTIDE SEQUENCE [LARGE SCALE GENOMIC DNA]</scope>
    <source>
        <strain evidence="3 4">YS-16</strain>
    </source>
</reference>
<comment type="caution">
    <text evidence="3">The sequence shown here is derived from an EMBL/GenBank/DDBJ whole genome shotgun (WGS) entry which is preliminary data.</text>
</comment>
<sequence>MAKESNSRGMEDGGEQLGRRLSEQRGNGVPLSPDVKREMSQAIGADFGNVRVHTGDKATELSQSSVHRHYTW</sequence>
<name>A0A5C6LPV1_9BACT</name>
<accession>A0A5C6LPV1</accession>
<dbReference type="Pfam" id="PF13699">
    <property type="entry name" value="eCIS_core"/>
    <property type="match status" value="1"/>
</dbReference>
<feature type="region of interest" description="Disordered" evidence="1">
    <location>
        <begin position="1"/>
        <end position="49"/>
    </location>
</feature>
<organism evidence="3 4">
    <name type="scientific">Chitinophaga pinensis</name>
    <dbReference type="NCBI Taxonomy" id="79329"/>
    <lineage>
        <taxon>Bacteria</taxon>
        <taxon>Pseudomonadati</taxon>
        <taxon>Bacteroidota</taxon>
        <taxon>Chitinophagia</taxon>
        <taxon>Chitinophagales</taxon>
        <taxon>Chitinophagaceae</taxon>
        <taxon>Chitinophaga</taxon>
    </lineage>
</organism>
<dbReference type="Proteomes" id="UP000318815">
    <property type="component" value="Unassembled WGS sequence"/>
</dbReference>
<dbReference type="InterPro" id="IPR025295">
    <property type="entry name" value="eCIS_core_dom"/>
</dbReference>
<keyword evidence="4" id="KW-1185">Reference proteome</keyword>
<evidence type="ECO:0000313" key="4">
    <source>
        <dbReference type="Proteomes" id="UP000318815"/>
    </source>
</evidence>
<protein>
    <submittedName>
        <fullName evidence="3">DUF4157 domain-containing protein</fullName>
    </submittedName>
</protein>
<dbReference type="OrthoDB" id="4317910at2"/>